<feature type="compositionally biased region" description="Basic residues" evidence="8">
    <location>
        <begin position="1821"/>
        <end position="1830"/>
    </location>
</feature>
<organism evidence="11 12">
    <name type="scientific">Strongylocentrotus purpuratus</name>
    <name type="common">Purple sea urchin</name>
    <dbReference type="NCBI Taxonomy" id="7668"/>
    <lineage>
        <taxon>Eukaryota</taxon>
        <taxon>Metazoa</taxon>
        <taxon>Echinodermata</taxon>
        <taxon>Eleutherozoa</taxon>
        <taxon>Echinozoa</taxon>
        <taxon>Echinoidea</taxon>
        <taxon>Euechinoidea</taxon>
        <taxon>Echinacea</taxon>
        <taxon>Camarodonta</taxon>
        <taxon>Echinidea</taxon>
        <taxon>Strongylocentrotidae</taxon>
        <taxon>Strongylocentrotus</taxon>
    </lineage>
</organism>
<dbReference type="InterPro" id="IPR036872">
    <property type="entry name" value="CH_dom_sf"/>
</dbReference>
<feature type="compositionally biased region" description="Low complexity" evidence="8">
    <location>
        <begin position="1916"/>
        <end position="1940"/>
    </location>
</feature>
<feature type="compositionally biased region" description="Polar residues" evidence="8">
    <location>
        <begin position="1436"/>
        <end position="1458"/>
    </location>
</feature>
<dbReference type="OMA" id="SNQRTCV"/>
<keyword evidence="4 7" id="KW-0175">Coiled coil</keyword>
<evidence type="ECO:0000256" key="2">
    <source>
        <dbReference type="ARBA" id="ARBA00022490"/>
    </source>
</evidence>
<evidence type="ECO:0000259" key="10">
    <source>
        <dbReference type="PROSITE" id="PS51508"/>
    </source>
</evidence>
<feature type="region of interest" description="Disordered" evidence="8">
    <location>
        <begin position="528"/>
        <end position="593"/>
    </location>
</feature>
<evidence type="ECO:0000259" key="9">
    <source>
        <dbReference type="PROSITE" id="PS50021"/>
    </source>
</evidence>
<dbReference type="InterPro" id="IPR038209">
    <property type="entry name" value="CKK_dom_sf"/>
</dbReference>
<keyword evidence="3 6" id="KW-0493">Microtubule</keyword>
<dbReference type="InParanoid" id="A0A7M7N2B1"/>
<feature type="compositionally biased region" description="Basic and acidic residues" evidence="8">
    <location>
        <begin position="1460"/>
        <end position="1477"/>
    </location>
</feature>
<evidence type="ECO:0000313" key="11">
    <source>
        <dbReference type="EnsemblMetazoa" id="XP_030830232"/>
    </source>
</evidence>
<dbReference type="GO" id="GO:0007026">
    <property type="term" value="P:negative regulation of microtubule depolymerization"/>
    <property type="evidence" value="ECO:0000318"/>
    <property type="project" value="GO_Central"/>
</dbReference>
<feature type="region of interest" description="Disordered" evidence="8">
    <location>
        <begin position="1866"/>
        <end position="2033"/>
    </location>
</feature>
<feature type="region of interest" description="Disordered" evidence="8">
    <location>
        <begin position="683"/>
        <end position="739"/>
    </location>
</feature>
<feature type="region of interest" description="Disordered" evidence="8">
    <location>
        <begin position="1613"/>
        <end position="1694"/>
    </location>
</feature>
<feature type="compositionally biased region" description="Low complexity" evidence="8">
    <location>
        <begin position="407"/>
        <end position="422"/>
    </location>
</feature>
<dbReference type="FunFam" id="3.10.20.360:FF:000002">
    <property type="entry name" value="Patronin, isoform M"/>
    <property type="match status" value="1"/>
</dbReference>
<dbReference type="EnsemblMetazoa" id="XM_030974370">
    <property type="protein sequence ID" value="XP_030830230"/>
    <property type="gene ID" value="LOC754420"/>
</dbReference>
<feature type="compositionally biased region" description="Basic and acidic residues" evidence="8">
    <location>
        <begin position="1752"/>
        <end position="1810"/>
    </location>
</feature>
<dbReference type="InterPro" id="IPR032940">
    <property type="entry name" value="CAMSAP"/>
</dbReference>
<feature type="compositionally biased region" description="Basic and acidic residues" evidence="8">
    <location>
        <begin position="683"/>
        <end position="697"/>
    </location>
</feature>
<evidence type="ECO:0000256" key="5">
    <source>
        <dbReference type="ARBA" id="ARBA00023212"/>
    </source>
</evidence>
<feature type="domain" description="CKK" evidence="10">
    <location>
        <begin position="2035"/>
        <end position="2169"/>
    </location>
</feature>
<dbReference type="SUPFAM" id="SSF50346">
    <property type="entry name" value="PRC-barrel domain"/>
    <property type="match status" value="1"/>
</dbReference>
<feature type="compositionally biased region" description="Low complexity" evidence="8">
    <location>
        <begin position="2014"/>
        <end position="2033"/>
    </location>
</feature>
<dbReference type="InterPro" id="IPR001715">
    <property type="entry name" value="CH_dom"/>
</dbReference>
<reference evidence="11" key="2">
    <citation type="submission" date="2021-01" db="UniProtKB">
        <authorList>
            <consortium name="EnsemblMetazoa"/>
        </authorList>
    </citation>
    <scope>IDENTIFICATION</scope>
</reference>
<feature type="region of interest" description="Disordered" evidence="8">
    <location>
        <begin position="366"/>
        <end position="492"/>
    </location>
</feature>
<dbReference type="InterPro" id="IPR011033">
    <property type="entry name" value="PRC_barrel-like_sf"/>
</dbReference>
<protein>
    <recommendedName>
        <fullName evidence="13">Patronin</fullName>
    </recommendedName>
</protein>
<feature type="compositionally biased region" description="Low complexity" evidence="8">
    <location>
        <begin position="1381"/>
        <end position="1393"/>
    </location>
</feature>
<dbReference type="Pfam" id="PF11971">
    <property type="entry name" value="CAMSAP_CH"/>
    <property type="match status" value="1"/>
</dbReference>
<dbReference type="PROSITE" id="PS51508">
    <property type="entry name" value="CKK"/>
    <property type="match status" value="1"/>
</dbReference>
<evidence type="ECO:0000313" key="12">
    <source>
        <dbReference type="Proteomes" id="UP000007110"/>
    </source>
</evidence>
<feature type="domain" description="Calponin-homology (CH)" evidence="9">
    <location>
        <begin position="208"/>
        <end position="323"/>
    </location>
</feature>
<evidence type="ECO:0000256" key="1">
    <source>
        <dbReference type="ARBA" id="ARBA00004245"/>
    </source>
</evidence>
<dbReference type="GO" id="GO:0030507">
    <property type="term" value="F:spectrin binding"/>
    <property type="evidence" value="ECO:0007669"/>
    <property type="project" value="InterPro"/>
</dbReference>
<evidence type="ECO:0000256" key="8">
    <source>
        <dbReference type="SAM" id="MobiDB-lite"/>
    </source>
</evidence>
<comment type="domain">
    <text evidence="6">The CKK domain binds microtubules.</text>
</comment>
<proteinExistence type="inferred from homology"/>
<evidence type="ECO:0000256" key="7">
    <source>
        <dbReference type="SAM" id="Coils"/>
    </source>
</evidence>
<feature type="compositionally biased region" description="Low complexity" evidence="8">
    <location>
        <begin position="533"/>
        <end position="549"/>
    </location>
</feature>
<feature type="compositionally biased region" description="Polar residues" evidence="8">
    <location>
        <begin position="982"/>
        <end position="1006"/>
    </location>
</feature>
<keyword evidence="5" id="KW-0206">Cytoskeleton</keyword>
<keyword evidence="12" id="KW-1185">Reference proteome</keyword>
<feature type="region of interest" description="Disordered" evidence="8">
    <location>
        <begin position="835"/>
        <end position="1021"/>
    </location>
</feature>
<feature type="compositionally biased region" description="Polar residues" evidence="8">
    <location>
        <begin position="470"/>
        <end position="479"/>
    </location>
</feature>
<dbReference type="Pfam" id="PF25532">
    <property type="entry name" value="CH_CAMSAP2_N"/>
    <property type="match status" value="1"/>
</dbReference>
<name>A0A7M7N2B1_STRPU</name>
<dbReference type="PROSITE" id="PS50021">
    <property type="entry name" value="CH"/>
    <property type="match status" value="1"/>
</dbReference>
<evidence type="ECO:0000256" key="6">
    <source>
        <dbReference type="PROSITE-ProRule" id="PRU00841"/>
    </source>
</evidence>
<dbReference type="Pfam" id="PF17095">
    <property type="entry name" value="CAMSAP_CC1"/>
    <property type="match status" value="1"/>
</dbReference>
<dbReference type="InterPro" id="IPR031372">
    <property type="entry name" value="CAMSAP_CC1"/>
</dbReference>
<feature type="region of interest" description="Disordered" evidence="8">
    <location>
        <begin position="1129"/>
        <end position="1192"/>
    </location>
</feature>
<dbReference type="InterPro" id="IPR014797">
    <property type="entry name" value="CKK_CAMSAP"/>
</dbReference>
<accession>A0A7M7N2B1</accession>
<feature type="compositionally biased region" description="Basic and acidic residues" evidence="8">
    <location>
        <begin position="1350"/>
        <end position="1380"/>
    </location>
</feature>
<feature type="compositionally biased region" description="Polar residues" evidence="8">
    <location>
        <begin position="714"/>
        <end position="737"/>
    </location>
</feature>
<feature type="region of interest" description="Disordered" evidence="8">
    <location>
        <begin position="1752"/>
        <end position="1853"/>
    </location>
</feature>
<dbReference type="RefSeq" id="XP_030830232.1">
    <property type="nucleotide sequence ID" value="XM_030974372.1"/>
</dbReference>
<dbReference type="KEGG" id="spu:754420"/>
<comment type="subcellular location">
    <subcellularLocation>
        <location evidence="1">Cytoplasm</location>
        <location evidence="1">Cytoskeleton</location>
    </subcellularLocation>
</comment>
<dbReference type="SUPFAM" id="SSF47576">
    <property type="entry name" value="Calponin-homology domain, CH-domain"/>
    <property type="match status" value="1"/>
</dbReference>
<reference evidence="12" key="1">
    <citation type="submission" date="2015-02" db="EMBL/GenBank/DDBJ databases">
        <title>Genome sequencing for Strongylocentrotus purpuratus.</title>
        <authorList>
            <person name="Murali S."/>
            <person name="Liu Y."/>
            <person name="Vee V."/>
            <person name="English A."/>
            <person name="Wang M."/>
            <person name="Skinner E."/>
            <person name="Han Y."/>
            <person name="Muzny D.M."/>
            <person name="Worley K.C."/>
            <person name="Gibbs R.A."/>
        </authorList>
    </citation>
    <scope>NUCLEOTIDE SEQUENCE</scope>
</reference>
<dbReference type="Proteomes" id="UP000007110">
    <property type="component" value="Unassembled WGS sequence"/>
</dbReference>
<comment type="similarity">
    <text evidence="6">Belongs to the CAMSAP1 family.</text>
</comment>
<dbReference type="GO" id="GO:0005874">
    <property type="term" value="C:microtubule"/>
    <property type="evidence" value="ECO:0007669"/>
    <property type="project" value="UniProtKB-UniRule"/>
</dbReference>
<feature type="compositionally biased region" description="Low complexity" evidence="8">
    <location>
        <begin position="877"/>
        <end position="920"/>
    </location>
</feature>
<evidence type="ECO:0008006" key="13">
    <source>
        <dbReference type="Google" id="ProtNLM"/>
    </source>
</evidence>
<feature type="compositionally biased region" description="Polar residues" evidence="8">
    <location>
        <begin position="1481"/>
        <end position="1490"/>
    </location>
</feature>
<feature type="compositionally biased region" description="Low complexity" evidence="8">
    <location>
        <begin position="1871"/>
        <end position="1891"/>
    </location>
</feature>
<dbReference type="Gene3D" id="1.10.418.10">
    <property type="entry name" value="Calponin-like domain"/>
    <property type="match status" value="1"/>
</dbReference>
<dbReference type="GO" id="GO:0005516">
    <property type="term" value="F:calmodulin binding"/>
    <property type="evidence" value="ECO:0007669"/>
    <property type="project" value="InterPro"/>
</dbReference>
<dbReference type="InterPro" id="IPR058042">
    <property type="entry name" value="CAMSAP_N"/>
</dbReference>
<sequence>MDSVPEVTPMRSYNFRKAKLNSSVAWLLTKAYSDREEPPADLLDPLYQDDGEDHVKPSVIYQLASGELYSRVCSNIFPPTIHPWDGHVAIIQGFSRRGIYVVDDRNQPVTESILSQTQKIKLCVSIPRTFNILNAHVGMMDAIMKAYVNETISIESVVQAVRKFTTFNASSDLPFDLEDALHFWITKVCLAVEHQVDRDRKAHQANIMQSAAPAIRVKRDQVQPKEMLHFPKMNDMMKDLSDGCCLATIIHHYYPHLLSLEDVTLHESMSLADSLHNLQVVTSFFQRNLPHLLHFTLEDLLYCHDSMKSNILALVAEMFWCFEVEKPSHLEANQVAQTFWCFQAQPAGLAGLGGIQSSAFTQMNSPMSMAARPPLPISDATKRSFHAQSPKTDMQSVDLTKVPSSPNSQRRLLNRQQQERSSIFGESPGDENASPSEFPTRSLQRSTSREKQHPGSQSILAWEEKEQQENRTPQNTATFTRPRRLQESPTTVNMMSSRAGSLLANVSIDSDMNESQDFSGLDIEINPLPERMGSPNSQGSYQSGQQQGQDRLMTLTQQRPVTSEGQVESEDLEVESLTSSRMSQQQGGFGDPKVSYNPMLTHRTDPVMNGVNGSQGAVSSPGTFRGSQREHLDSAMSPASENGGMDSTMSRKNLKLDVHPVDILGSPRGPTNEFMPAMVRPLKEKSHQIRKTDERGDHMRHRNKHRSGDPRMNAASQQYHDQGSDSSESVDATTPLSGESIADSLAGDLALQRARIARGAGAGGFMLAPAAQSNQPQVAKGKHGEAFFISGSEQLLQDDDHHSCSAPSGNRSFTIAEGAMTVDDAKEAGIPVVSASRSMQGLSEHGFRMRPDGMTSSQSDQEIYQPHPQHSHSFQNPVSSAAAPSSLPYSMHDSYSNPHNPHQYQPNPQFNPQSSNPQHANPHHGNPHSNPHGNPHHDFRTHSPHHHVSQPNPYGQQVDPEAYDQRGVSTWGHHQQQQQQQFHPHNTNPGMSQSFTNHSNTPTNPDVESPKLTAEAVQSEHQDKRPVAMDFFHDLSPVQKENGYSPRVERDTPVNLSHTGAILTQDHVNHPSPVQSQPVVDQRSGSVRPPVHDIPNIEPRNSIAQNRSSYTNPHTFATDVANFQSNQSAFREPPNHSLTTWSAKPKHSPNTEFPTTPTSSVTPINTGAAGNGYHISSGDTAKPRDGSVSSSELTHVRLRLEEKRRLMDYERHKLERTWNKQRQRVGKAAFLQVLANKKQEKEANGEGHLRSEHQRNIDNAHRPQGLTTFAALSANREKPTLQELPISEQEQHQHTIQEKQLTQAYFLAQQNQMSQQQGQRTPLNQPPPQAEHRAQQPSPSHIDQVQMAEGGRRSNESPRSGRDSDSPRMRSESPGPRRTESPGGSSSGSHSPHLTQEEYNTSLEKLNANLSQLQNQIMRLSLQQDEIKKGMHESPRQVQDSPRQVQDSPRQVQESPRQMGQEEHGDYRDSPEHRDVLRAPSQPQQDTAGQMTGFYIDSGEQRPSEQDPYVLEENPAFNIPQGQQRISPQEMQHMQQSPQGFSLSQHNQPTDNFNEKQTANAQRLSDVTYVKSEMNDNKYIIPDHLEQDDVVANVHMERTYSGHNLNLENENQSQLKHMSAEEEVHSPPANQKKGQPIMAFDIDFGSPKQPRAPPANQRKKEAPPKKVQEKKTSPPRTPVKKQAPPSVYEIVGEGEEDVLVQSDMVVRPLEPLNMSKDDDAADTSGMAAGFIIGEDDKAQDELAKKKEMFLKARLKREEEAKVKKASREAEAERKREELRKKQEEAEMKKAEQAARREQIRQEYQRKKQAELDPDSVPPPPRKQKSSRPRPKSQMVTSDKGPTHSHGYTALDGASDIGLSVQKKSYTIQSSAEGEAPVAGATAGATAPQPQGSENQSKAPAPSQQGDAPHPPPQPAPQGAVAAPPQSSSTTPPSTASPAPADQGAKKSPSSVRRIPEAVKRRPPSPRPRSNTLPGNLSPMRSPEKPISHNLPQIQSPESGAVVVSPQEGAVANVSPSVASQESSGSGGSQAADYAGPKLFVKPTSKSNRHIIINAISHCILAGVVNEKTKDKVLQEIAKADQKHFMILFRDHSLQFRSLYSFTPESEELTKVYGTGPRHITNKMTDTLYKYNSGGKHFAKVPSKSLSVQIDGVTISSAFWQSKRAVATKK</sequence>
<feature type="region of interest" description="Disordered" evidence="8">
    <location>
        <begin position="1524"/>
        <end position="1561"/>
    </location>
</feature>
<feature type="compositionally biased region" description="Polar residues" evidence="8">
    <location>
        <begin position="576"/>
        <end position="586"/>
    </location>
</feature>
<feature type="compositionally biased region" description="Basic and acidic residues" evidence="8">
    <location>
        <begin position="1237"/>
        <end position="1261"/>
    </location>
</feature>
<dbReference type="SMART" id="SM01051">
    <property type="entry name" value="CAMSAP_CKK"/>
    <property type="match status" value="1"/>
</dbReference>
<dbReference type="Pfam" id="PF08683">
    <property type="entry name" value="CAMSAP_CKK"/>
    <property type="match status" value="1"/>
</dbReference>
<feature type="compositionally biased region" description="Polar residues" evidence="8">
    <location>
        <begin position="554"/>
        <end position="566"/>
    </location>
</feature>
<dbReference type="GO" id="GO:0051011">
    <property type="term" value="F:microtubule minus-end binding"/>
    <property type="evidence" value="ECO:0000318"/>
    <property type="project" value="GO_Central"/>
</dbReference>
<dbReference type="GO" id="GO:0031175">
    <property type="term" value="P:neuron projection development"/>
    <property type="evidence" value="ECO:0007669"/>
    <property type="project" value="InterPro"/>
</dbReference>
<feature type="compositionally biased region" description="Polar residues" evidence="8">
    <location>
        <begin position="433"/>
        <end position="446"/>
    </location>
</feature>
<dbReference type="PANTHER" id="PTHR21595">
    <property type="entry name" value="PATRONIN"/>
    <property type="match status" value="1"/>
</dbReference>
<dbReference type="GO" id="GO:0031122">
    <property type="term" value="P:cytoplasmic microtubule organization"/>
    <property type="evidence" value="ECO:0000318"/>
    <property type="project" value="GO_Central"/>
</dbReference>
<dbReference type="OrthoDB" id="2125658at2759"/>
<evidence type="ECO:0000256" key="4">
    <source>
        <dbReference type="ARBA" id="ARBA00023054"/>
    </source>
</evidence>
<dbReference type="EnsemblMetazoa" id="XM_030974372">
    <property type="protein sequence ID" value="XP_030830232"/>
    <property type="gene ID" value="LOC754420"/>
</dbReference>
<dbReference type="PANTHER" id="PTHR21595:SF0">
    <property type="entry name" value="PATRONIN"/>
    <property type="match status" value="1"/>
</dbReference>
<dbReference type="FunCoup" id="A0A7M7N2B1">
    <property type="interactions" value="1237"/>
</dbReference>
<dbReference type="Gene3D" id="3.10.20.360">
    <property type="entry name" value="CKK domain"/>
    <property type="match status" value="1"/>
</dbReference>
<feature type="region of interest" description="Disordered" evidence="8">
    <location>
        <begin position="1310"/>
        <end position="1395"/>
    </location>
</feature>
<feature type="coiled-coil region" evidence="7">
    <location>
        <begin position="1396"/>
        <end position="1423"/>
    </location>
</feature>
<dbReference type="GeneID" id="754420"/>
<feature type="compositionally biased region" description="Polar residues" evidence="8">
    <location>
        <begin position="1072"/>
        <end position="1085"/>
    </location>
</feature>
<feature type="region of interest" description="Disordered" evidence="8">
    <location>
        <begin position="1237"/>
        <end position="1263"/>
    </location>
</feature>
<feature type="compositionally biased region" description="Polar residues" evidence="8">
    <location>
        <begin position="386"/>
        <end position="406"/>
    </location>
</feature>
<dbReference type="InterPro" id="IPR022613">
    <property type="entry name" value="CH_CAMSAP_2"/>
</dbReference>
<feature type="region of interest" description="Disordered" evidence="8">
    <location>
        <begin position="1067"/>
        <end position="1098"/>
    </location>
</feature>
<keyword evidence="2" id="KW-0963">Cytoplasm</keyword>
<evidence type="ECO:0000256" key="3">
    <source>
        <dbReference type="ARBA" id="ARBA00022701"/>
    </source>
</evidence>
<feature type="compositionally biased region" description="Polar residues" evidence="8">
    <location>
        <begin position="1136"/>
        <end position="1165"/>
    </location>
</feature>
<feature type="compositionally biased region" description="Basic and acidic residues" evidence="8">
    <location>
        <begin position="1658"/>
        <end position="1672"/>
    </location>
</feature>
<dbReference type="RefSeq" id="XP_030830230.1">
    <property type="nucleotide sequence ID" value="XM_030974370.1"/>
</dbReference>
<feature type="region of interest" description="Disordered" evidence="8">
    <location>
        <begin position="1430"/>
        <end position="1490"/>
    </location>
</feature>
<feature type="compositionally biased region" description="Low complexity" evidence="8">
    <location>
        <begin position="1310"/>
        <end position="1319"/>
    </location>
</feature>